<dbReference type="OrthoDB" id="3237105at2759"/>
<dbReference type="AlphaFoldDB" id="A0A9P6AKJ2"/>
<feature type="region of interest" description="Disordered" evidence="1">
    <location>
        <begin position="1087"/>
        <end position="1108"/>
    </location>
</feature>
<comment type="caution">
    <text evidence="2">The sequence shown here is derived from an EMBL/GenBank/DDBJ whole genome shotgun (WGS) entry which is preliminary data.</text>
</comment>
<evidence type="ECO:0008006" key="4">
    <source>
        <dbReference type="Google" id="ProtNLM"/>
    </source>
</evidence>
<accession>A0A9P6AKJ2</accession>
<feature type="region of interest" description="Disordered" evidence="1">
    <location>
        <begin position="64"/>
        <end position="141"/>
    </location>
</feature>
<feature type="region of interest" description="Disordered" evidence="1">
    <location>
        <begin position="1147"/>
        <end position="1175"/>
    </location>
</feature>
<reference evidence="2" key="1">
    <citation type="journal article" date="2020" name="Nat. Commun.">
        <title>Large-scale genome sequencing of mycorrhizal fungi provides insights into the early evolution of symbiotic traits.</title>
        <authorList>
            <person name="Miyauchi S."/>
            <person name="Kiss E."/>
            <person name="Kuo A."/>
            <person name="Drula E."/>
            <person name="Kohler A."/>
            <person name="Sanchez-Garcia M."/>
            <person name="Morin E."/>
            <person name="Andreopoulos B."/>
            <person name="Barry K.W."/>
            <person name="Bonito G."/>
            <person name="Buee M."/>
            <person name="Carver A."/>
            <person name="Chen C."/>
            <person name="Cichocki N."/>
            <person name="Clum A."/>
            <person name="Culley D."/>
            <person name="Crous P.W."/>
            <person name="Fauchery L."/>
            <person name="Girlanda M."/>
            <person name="Hayes R.D."/>
            <person name="Keri Z."/>
            <person name="LaButti K."/>
            <person name="Lipzen A."/>
            <person name="Lombard V."/>
            <person name="Magnuson J."/>
            <person name="Maillard F."/>
            <person name="Murat C."/>
            <person name="Nolan M."/>
            <person name="Ohm R.A."/>
            <person name="Pangilinan J."/>
            <person name="Pereira M.F."/>
            <person name="Perotto S."/>
            <person name="Peter M."/>
            <person name="Pfister S."/>
            <person name="Riley R."/>
            <person name="Sitrit Y."/>
            <person name="Stielow J.B."/>
            <person name="Szollosi G."/>
            <person name="Zifcakova L."/>
            <person name="Stursova M."/>
            <person name="Spatafora J.W."/>
            <person name="Tedersoo L."/>
            <person name="Vaario L.M."/>
            <person name="Yamada A."/>
            <person name="Yan M."/>
            <person name="Wang P."/>
            <person name="Xu J."/>
            <person name="Bruns T."/>
            <person name="Baldrian P."/>
            <person name="Vilgalys R."/>
            <person name="Dunand C."/>
            <person name="Henrissat B."/>
            <person name="Grigoriev I.V."/>
            <person name="Hibbett D."/>
            <person name="Nagy L.G."/>
            <person name="Martin F.M."/>
        </authorList>
    </citation>
    <scope>NUCLEOTIDE SEQUENCE</scope>
    <source>
        <strain evidence="2">UP504</strain>
    </source>
</reference>
<gene>
    <name evidence="2" type="ORF">BS47DRAFT_1366580</name>
</gene>
<dbReference type="InterPro" id="IPR040521">
    <property type="entry name" value="KDZ"/>
</dbReference>
<dbReference type="Proteomes" id="UP000886523">
    <property type="component" value="Unassembled WGS sequence"/>
</dbReference>
<protein>
    <recommendedName>
        <fullName evidence="4">CxC1-like cysteine cluster associated with KDZ transposases domain-containing protein</fullName>
    </recommendedName>
</protein>
<feature type="compositionally biased region" description="Polar residues" evidence="1">
    <location>
        <begin position="1087"/>
        <end position="1099"/>
    </location>
</feature>
<sequence>MPPKPSNVNIPIDESDPQSSRKCKCPSSRLQTHPSPPTSTTYSSAYEDSMKMFQAATNSITKWNPAHGASKSMTPTANLGPTSASTFRVTPLPQSSTKRVSTMQGTTWKLDPNSNTPCYHQNALSSEPSHLPDPGGPSMFSGDIEEELAAGGGNVSSLTSPKAVEEPFVVQYPLYARDLDRISVEQKLFQHVHRRAAAAQCWNCDVIPGLIRLYMEHMHESQQGQLPTSPVPHMCSCDGVGVMKQVTAVYMDHEYMLGLILVQKLIIVHLGLDYMPLHICPCTPAPVQLVKQGQYQVLVCVVTAKMDKQISVAWHVVLFALSPDGQSVRQPSTSTTENSSRSHAIAPPVPNPDLHTRSNTHSVPSDYLRSRCPLCFGGDVSGGGKLPDFFLCLDACFAIRRNKDYDWRPGHKKQPGIQDPCIVPPGTRELPRSFLEIWKARVEEARPGNPARQMSKKGEYALDGPDADDDIIEAGLHVPNSSLNICGESFVAADGDRVKTPGECFSDTGVMAGANMWTPSEQQFYALALIDAIMAKLPTHWRVGILYDIGCQIHRSILKWNLLPWWIPQIVFGISVFHAYCHQWVCQLWYNPWKGGVWGLTDGEGCEHLWNDLQCLIPNLHVTGFHRRLFVLDLQIEHLDHLKMQQAGVWLEKRVKAMKARLIIAQEKRARIPLSDKFLQSQFEEQRAYQSRPLKRQSKKKGFLAVEKILAVRQCLDAAQDLVEALQKQLIAIPVSDTIATQNEVGEITSALAEQEKVVSCLSKQEDDLTAILKLGDLVSYDNLKKMKDHPWFEHQLNMRVLKARILAKACQRNFEAHNLTGAFRSKALDHSTVEHMNKALKQWYRSIKNLVTDYNKCRLSMIKLCGRCGIPHNAVIPPPIEMKGLFSLDVDNDIWQDIGLADDEFGGQVPPWLGDEDVRNGIQIVQEIMNCHDELYLCEREQSSLQHWFNDESAASIAVLQASKEDADLQFFLREHAQWLIDLGKRWGCSIDALAPNVAQSEVGQSEVGQSEVGQSEVGQSGVGQSRVGQSGVGQSEVGQSKVAQSEVGQSKVGQSKVTQSEVGQSEVIQSKVGQYEVAQSKVTQSEVAQSDMPQSGISWADFPRQGGRTLTSETRALLDCRVPIPPLSKLAGSLAEQAAIPKLPRSDKWTVGPGEGEVDSSDDDEEFELEPRPVIADPVLLAATDLLHEGHSDDMGSETSSDEE</sequence>
<proteinExistence type="predicted"/>
<feature type="compositionally biased region" description="Polar residues" evidence="1">
    <location>
        <begin position="71"/>
        <end position="128"/>
    </location>
</feature>
<evidence type="ECO:0000313" key="2">
    <source>
        <dbReference type="EMBL" id="KAF9507522.1"/>
    </source>
</evidence>
<keyword evidence="3" id="KW-1185">Reference proteome</keyword>
<feature type="compositionally biased region" description="Polar residues" evidence="1">
    <location>
        <begin position="1043"/>
        <end position="1062"/>
    </location>
</feature>
<organism evidence="2 3">
    <name type="scientific">Hydnum rufescens UP504</name>
    <dbReference type="NCBI Taxonomy" id="1448309"/>
    <lineage>
        <taxon>Eukaryota</taxon>
        <taxon>Fungi</taxon>
        <taxon>Dikarya</taxon>
        <taxon>Basidiomycota</taxon>
        <taxon>Agaricomycotina</taxon>
        <taxon>Agaricomycetes</taxon>
        <taxon>Cantharellales</taxon>
        <taxon>Hydnaceae</taxon>
        <taxon>Hydnum</taxon>
    </lineage>
</organism>
<dbReference type="EMBL" id="MU129078">
    <property type="protein sequence ID" value="KAF9507522.1"/>
    <property type="molecule type" value="Genomic_DNA"/>
</dbReference>
<feature type="compositionally biased region" description="Acidic residues" evidence="1">
    <location>
        <begin position="1158"/>
        <end position="1170"/>
    </location>
</feature>
<evidence type="ECO:0000256" key="1">
    <source>
        <dbReference type="SAM" id="MobiDB-lite"/>
    </source>
</evidence>
<feature type="compositionally biased region" description="Polar residues" evidence="1">
    <location>
        <begin position="326"/>
        <end position="342"/>
    </location>
</feature>
<dbReference type="PANTHER" id="PTHR33096:SF1">
    <property type="entry name" value="CXC1-LIKE CYSTEINE CLUSTER ASSOCIATED WITH KDZ TRANSPOSASES DOMAIN-CONTAINING PROTEIN"/>
    <property type="match status" value="1"/>
</dbReference>
<feature type="region of interest" description="Disordered" evidence="1">
    <location>
        <begin position="326"/>
        <end position="364"/>
    </location>
</feature>
<dbReference type="Pfam" id="PF18758">
    <property type="entry name" value="KDZ"/>
    <property type="match status" value="1"/>
</dbReference>
<feature type="region of interest" description="Disordered" evidence="1">
    <location>
        <begin position="1003"/>
        <end position="1062"/>
    </location>
</feature>
<evidence type="ECO:0000313" key="3">
    <source>
        <dbReference type="Proteomes" id="UP000886523"/>
    </source>
</evidence>
<feature type="region of interest" description="Disordered" evidence="1">
    <location>
        <begin position="1"/>
        <end position="43"/>
    </location>
</feature>
<feature type="compositionally biased region" description="Low complexity" evidence="1">
    <location>
        <begin position="1003"/>
        <end position="1042"/>
    </location>
</feature>
<dbReference type="PANTHER" id="PTHR33096">
    <property type="entry name" value="CXC2 DOMAIN-CONTAINING PROTEIN"/>
    <property type="match status" value="1"/>
</dbReference>
<name>A0A9P6AKJ2_9AGAM</name>